<name>A0AAD8K365_TARER</name>
<evidence type="ECO:0000313" key="2">
    <source>
        <dbReference type="Proteomes" id="UP001229421"/>
    </source>
</evidence>
<reference evidence="1" key="1">
    <citation type="journal article" date="2023" name="bioRxiv">
        <title>Improved chromosome-level genome assembly for marigold (Tagetes erecta).</title>
        <authorList>
            <person name="Jiang F."/>
            <person name="Yuan L."/>
            <person name="Wang S."/>
            <person name="Wang H."/>
            <person name="Xu D."/>
            <person name="Wang A."/>
            <person name="Fan W."/>
        </authorList>
    </citation>
    <scope>NUCLEOTIDE SEQUENCE</scope>
    <source>
        <strain evidence="1">WSJ</strain>
        <tissue evidence="1">Leaf</tissue>
    </source>
</reference>
<evidence type="ECO:0000313" key="1">
    <source>
        <dbReference type="EMBL" id="KAK1413427.1"/>
    </source>
</evidence>
<dbReference type="AlphaFoldDB" id="A0AAD8K365"/>
<dbReference type="EMBL" id="JAUHHV010000009">
    <property type="protein sequence ID" value="KAK1413427.1"/>
    <property type="molecule type" value="Genomic_DNA"/>
</dbReference>
<organism evidence="1 2">
    <name type="scientific">Tagetes erecta</name>
    <name type="common">African marigold</name>
    <dbReference type="NCBI Taxonomy" id="13708"/>
    <lineage>
        <taxon>Eukaryota</taxon>
        <taxon>Viridiplantae</taxon>
        <taxon>Streptophyta</taxon>
        <taxon>Embryophyta</taxon>
        <taxon>Tracheophyta</taxon>
        <taxon>Spermatophyta</taxon>
        <taxon>Magnoliopsida</taxon>
        <taxon>eudicotyledons</taxon>
        <taxon>Gunneridae</taxon>
        <taxon>Pentapetalae</taxon>
        <taxon>asterids</taxon>
        <taxon>campanulids</taxon>
        <taxon>Asterales</taxon>
        <taxon>Asteraceae</taxon>
        <taxon>Asteroideae</taxon>
        <taxon>Heliantheae alliance</taxon>
        <taxon>Tageteae</taxon>
        <taxon>Tagetes</taxon>
    </lineage>
</organism>
<dbReference type="Proteomes" id="UP001229421">
    <property type="component" value="Unassembled WGS sequence"/>
</dbReference>
<sequence length="142" mass="15901">MPPTSVARTVRVCAFHASPLGLEDIGISPDCNPYNRASPRELFNWALEPTADSILDNLYELGYMDAAVWGALNPVEDLVQEDPTNMILGSHKTGLTYLKPYPNRHLQDAFKVNEAYTIHTHTHLGFHTTVQHTSPLCLQFIK</sequence>
<keyword evidence="2" id="KW-1185">Reference proteome</keyword>
<gene>
    <name evidence="1" type="ORF">QVD17_35200</name>
</gene>
<accession>A0AAD8K365</accession>
<proteinExistence type="predicted"/>
<comment type="caution">
    <text evidence="1">The sequence shown here is derived from an EMBL/GenBank/DDBJ whole genome shotgun (WGS) entry which is preliminary data.</text>
</comment>
<protein>
    <submittedName>
        <fullName evidence="1">Uncharacterized protein</fullName>
    </submittedName>
</protein>